<evidence type="ECO:0000256" key="1">
    <source>
        <dbReference type="ARBA" id="ARBA00004123"/>
    </source>
</evidence>
<evidence type="ECO:0000313" key="10">
    <source>
        <dbReference type="Proteomes" id="UP000664534"/>
    </source>
</evidence>
<keyword evidence="5" id="KW-0804">Transcription</keyword>
<reference evidence="9" key="1">
    <citation type="submission" date="2021-03" db="EMBL/GenBank/DDBJ databases">
        <authorList>
            <person name="Tagirdzhanova G."/>
        </authorList>
    </citation>
    <scope>NUCLEOTIDE SEQUENCE</scope>
</reference>
<dbReference type="GO" id="GO:0005666">
    <property type="term" value="C:RNA polymerase III complex"/>
    <property type="evidence" value="ECO:0007669"/>
    <property type="project" value="InterPro"/>
</dbReference>
<evidence type="ECO:0000313" key="9">
    <source>
        <dbReference type="EMBL" id="CAF9920727.1"/>
    </source>
</evidence>
<dbReference type="EMBL" id="CAJPDT010000026">
    <property type="protein sequence ID" value="CAF9920727.1"/>
    <property type="molecule type" value="Genomic_DNA"/>
</dbReference>
<protein>
    <recommendedName>
        <fullName evidence="3">DNA-directed RNA polymerase III subunit RPC9</fullName>
    </recommendedName>
</protein>
<dbReference type="SUPFAM" id="SSF47819">
    <property type="entry name" value="HRDC-like"/>
    <property type="match status" value="1"/>
</dbReference>
<proteinExistence type="inferred from homology"/>
<dbReference type="InterPro" id="IPR038324">
    <property type="entry name" value="Rpb4/RPC9_sf"/>
</dbReference>
<sequence length="169" mass="18297">MKILEAQSAVLSNYEVYTHLAANHAKPRSTPQKHSNVHTVLKELTDYLSPPPTSRSRIPRYQNPTYSDAALRALITALQPYKLTKSEVLMIANLRPESLGLLDCVVEECDERFSTERQDEILEIIGDVLGREGAGAESGGEVNGNAVNGVNGVNGEGAHESEIEGDGPS</sequence>
<evidence type="ECO:0000256" key="2">
    <source>
        <dbReference type="ARBA" id="ARBA00006898"/>
    </source>
</evidence>
<evidence type="ECO:0000256" key="7">
    <source>
        <dbReference type="SAM" id="MobiDB-lite"/>
    </source>
</evidence>
<gene>
    <name evidence="9" type="ORF">IMSHALPRED_004985</name>
</gene>
<keyword evidence="10" id="KW-1185">Reference proteome</keyword>
<evidence type="ECO:0000256" key="3">
    <source>
        <dbReference type="ARBA" id="ARBA00016672"/>
    </source>
</evidence>
<feature type="region of interest" description="Disordered" evidence="7">
    <location>
        <begin position="134"/>
        <end position="169"/>
    </location>
</feature>
<feature type="compositionally biased region" description="Low complexity" evidence="7">
    <location>
        <begin position="143"/>
        <end position="153"/>
    </location>
</feature>
<dbReference type="Gene3D" id="1.20.1250.40">
    <property type="match status" value="1"/>
</dbReference>
<evidence type="ECO:0000259" key="8">
    <source>
        <dbReference type="SMART" id="SM00657"/>
    </source>
</evidence>
<dbReference type="PANTHER" id="PTHR15561">
    <property type="entry name" value="CALCITONIN GENE-RELATED PEPTIDE-RECEPTOR COMPONENT PROTEIN"/>
    <property type="match status" value="1"/>
</dbReference>
<dbReference type="SMART" id="SM00657">
    <property type="entry name" value="RPOL4c"/>
    <property type="match status" value="1"/>
</dbReference>
<dbReference type="GO" id="GO:0000166">
    <property type="term" value="F:nucleotide binding"/>
    <property type="evidence" value="ECO:0007669"/>
    <property type="project" value="InterPro"/>
</dbReference>
<comment type="subcellular location">
    <subcellularLocation>
        <location evidence="1">Nucleus</location>
    </subcellularLocation>
</comment>
<comment type="similarity">
    <text evidence="2">Belongs to the eukaryotic RPC9 RNA polymerase subunit family.</text>
</comment>
<feature type="domain" description="RNA polymerase Rpb4/RPC9 core" evidence="8">
    <location>
        <begin position="1"/>
        <end position="132"/>
    </location>
</feature>
<dbReference type="OrthoDB" id="1746530at2759"/>
<keyword evidence="6" id="KW-0539">Nucleus</keyword>
<name>A0A8H3F8P4_9LECA</name>
<dbReference type="AlphaFoldDB" id="A0A8H3F8P4"/>
<comment type="caution">
    <text evidence="9">The sequence shown here is derived from an EMBL/GenBank/DDBJ whole genome shotgun (WGS) entry which is preliminary data.</text>
</comment>
<dbReference type="InterPro" id="IPR010997">
    <property type="entry name" value="HRDC-like_sf"/>
</dbReference>
<dbReference type="Pfam" id="PF03874">
    <property type="entry name" value="RNA_pol_Rpb4"/>
    <property type="match status" value="1"/>
</dbReference>
<accession>A0A8H3F8P4</accession>
<dbReference type="InterPro" id="IPR038846">
    <property type="entry name" value="RPC9"/>
</dbReference>
<evidence type="ECO:0000256" key="4">
    <source>
        <dbReference type="ARBA" id="ARBA00022478"/>
    </source>
</evidence>
<dbReference type="InterPro" id="IPR005574">
    <property type="entry name" value="Rpb4/RPC9"/>
</dbReference>
<dbReference type="Proteomes" id="UP000664534">
    <property type="component" value="Unassembled WGS sequence"/>
</dbReference>
<evidence type="ECO:0000256" key="6">
    <source>
        <dbReference type="ARBA" id="ARBA00023242"/>
    </source>
</evidence>
<dbReference type="GO" id="GO:0006384">
    <property type="term" value="P:transcription initiation at RNA polymerase III promoter"/>
    <property type="evidence" value="ECO:0007669"/>
    <property type="project" value="InterPro"/>
</dbReference>
<dbReference type="InterPro" id="IPR006590">
    <property type="entry name" value="RNA_pol_Rpb4/RPC9_core"/>
</dbReference>
<evidence type="ECO:0000256" key="5">
    <source>
        <dbReference type="ARBA" id="ARBA00023163"/>
    </source>
</evidence>
<keyword evidence="4" id="KW-0240">DNA-directed RNA polymerase</keyword>
<organism evidence="9 10">
    <name type="scientific">Imshaugia aleurites</name>
    <dbReference type="NCBI Taxonomy" id="172621"/>
    <lineage>
        <taxon>Eukaryota</taxon>
        <taxon>Fungi</taxon>
        <taxon>Dikarya</taxon>
        <taxon>Ascomycota</taxon>
        <taxon>Pezizomycotina</taxon>
        <taxon>Lecanoromycetes</taxon>
        <taxon>OSLEUM clade</taxon>
        <taxon>Lecanoromycetidae</taxon>
        <taxon>Lecanorales</taxon>
        <taxon>Lecanorineae</taxon>
        <taxon>Parmeliaceae</taxon>
        <taxon>Imshaugia</taxon>
    </lineage>
</organism>
<dbReference type="PANTHER" id="PTHR15561:SF0">
    <property type="entry name" value="DNA-DIRECTED RNA POLYMERASE III SUBUNIT RPC9"/>
    <property type="match status" value="1"/>
</dbReference>